<protein>
    <recommendedName>
        <fullName evidence="2">C-type lectin domain-containing protein</fullName>
    </recommendedName>
</protein>
<organism evidence="3 4">
    <name type="scientific">Mugilogobius chulae</name>
    <name type="common">yellowstripe goby</name>
    <dbReference type="NCBI Taxonomy" id="88201"/>
    <lineage>
        <taxon>Eukaryota</taxon>
        <taxon>Metazoa</taxon>
        <taxon>Chordata</taxon>
        <taxon>Craniata</taxon>
        <taxon>Vertebrata</taxon>
        <taxon>Euteleostomi</taxon>
        <taxon>Actinopterygii</taxon>
        <taxon>Neopterygii</taxon>
        <taxon>Teleostei</taxon>
        <taxon>Neoteleostei</taxon>
        <taxon>Acanthomorphata</taxon>
        <taxon>Gobiaria</taxon>
        <taxon>Gobiiformes</taxon>
        <taxon>Gobioidei</taxon>
        <taxon>Gobiidae</taxon>
        <taxon>Gobionellinae</taxon>
        <taxon>Mugilogobius</taxon>
    </lineage>
</organism>
<dbReference type="CDD" id="cd00037">
    <property type="entry name" value="CLECT"/>
    <property type="match status" value="1"/>
</dbReference>
<dbReference type="Pfam" id="PF00059">
    <property type="entry name" value="Lectin_C"/>
    <property type="match status" value="1"/>
</dbReference>
<dbReference type="AlphaFoldDB" id="A0AAW0P2A6"/>
<dbReference type="InterPro" id="IPR001304">
    <property type="entry name" value="C-type_lectin-like"/>
</dbReference>
<feature type="region of interest" description="Disordered" evidence="1">
    <location>
        <begin position="172"/>
        <end position="192"/>
    </location>
</feature>
<dbReference type="EMBL" id="JBBPFD010000009">
    <property type="protein sequence ID" value="KAK7912730.1"/>
    <property type="molecule type" value="Genomic_DNA"/>
</dbReference>
<feature type="compositionally biased region" description="Polar residues" evidence="1">
    <location>
        <begin position="240"/>
        <end position="250"/>
    </location>
</feature>
<feature type="region of interest" description="Disordered" evidence="1">
    <location>
        <begin position="228"/>
        <end position="250"/>
    </location>
</feature>
<proteinExistence type="predicted"/>
<dbReference type="PANTHER" id="PTHR45784">
    <property type="entry name" value="C-TYPE LECTIN DOMAIN FAMILY 20 MEMBER A-RELATED"/>
    <property type="match status" value="1"/>
</dbReference>
<dbReference type="SUPFAM" id="SSF56436">
    <property type="entry name" value="C-type lectin-like"/>
    <property type="match status" value="1"/>
</dbReference>
<evidence type="ECO:0000259" key="2">
    <source>
        <dbReference type="PROSITE" id="PS50041"/>
    </source>
</evidence>
<keyword evidence="4" id="KW-1185">Reference proteome</keyword>
<evidence type="ECO:0000313" key="3">
    <source>
        <dbReference type="EMBL" id="KAK7912730.1"/>
    </source>
</evidence>
<gene>
    <name evidence="3" type="ORF">WMY93_012941</name>
</gene>
<dbReference type="PROSITE" id="PS50041">
    <property type="entry name" value="C_TYPE_LECTIN_2"/>
    <property type="match status" value="1"/>
</dbReference>
<comment type="caution">
    <text evidence="3">The sequence shown here is derived from an EMBL/GenBank/DDBJ whole genome shotgun (WGS) entry which is preliminary data.</text>
</comment>
<dbReference type="PANTHER" id="PTHR45784:SF3">
    <property type="entry name" value="C-TYPE LECTIN DOMAIN FAMILY 4 MEMBER K-LIKE-RELATED"/>
    <property type="match status" value="1"/>
</dbReference>
<dbReference type="InterPro" id="IPR016186">
    <property type="entry name" value="C-type_lectin-like/link_sf"/>
</dbReference>
<dbReference type="Proteomes" id="UP001460270">
    <property type="component" value="Unassembled WGS sequence"/>
</dbReference>
<accession>A0AAW0P2A6</accession>
<name>A0AAW0P2A6_9GOBI</name>
<dbReference type="Gene3D" id="3.10.100.10">
    <property type="entry name" value="Mannose-Binding Protein A, subunit A"/>
    <property type="match status" value="1"/>
</dbReference>
<evidence type="ECO:0000256" key="1">
    <source>
        <dbReference type="SAM" id="MobiDB-lite"/>
    </source>
</evidence>
<evidence type="ECO:0000313" key="4">
    <source>
        <dbReference type="Proteomes" id="UP001460270"/>
    </source>
</evidence>
<dbReference type="SMART" id="SM00034">
    <property type="entry name" value="CLECT"/>
    <property type="match status" value="1"/>
</dbReference>
<sequence length="321" mass="36600">MIPCVQSVVRQYHFISSPAKTWIEAQQYCRDHYTDLATVESQDDLNRTGLPTNANAWIGLEDFPSSWYKIMASFPNSWRWSDTGNTATGSYNKWEINEPNNQNAAESCVYLHYGEWKDIPCTQTEYCLCYKNITGVKDFFLLKDMKRSWADCVSVCRVQGIDLAMIERVQDEEGVQTAAAPSDGGRTENPTTTTSTVFLGCRPFHERCRLWATKSFICHEVTPETTVTPQTTVRPDTTVEPQTSEEPWGSVTSVVKTQMKIQTKGNLSEAAVTEQLFKLIQERLKEKVPKTAFRLQWSRAPTKEENRTEIVDVKCKTLHVN</sequence>
<feature type="compositionally biased region" description="Low complexity" evidence="1">
    <location>
        <begin position="228"/>
        <end position="239"/>
    </location>
</feature>
<feature type="domain" description="C-type lectin" evidence="2">
    <location>
        <begin position="12"/>
        <end position="130"/>
    </location>
</feature>
<dbReference type="InterPro" id="IPR016187">
    <property type="entry name" value="CTDL_fold"/>
</dbReference>
<reference evidence="4" key="1">
    <citation type="submission" date="2024-04" db="EMBL/GenBank/DDBJ databases">
        <title>Salinicola lusitanus LLJ914,a marine bacterium isolated from the Okinawa Trough.</title>
        <authorList>
            <person name="Li J."/>
        </authorList>
    </citation>
    <scope>NUCLEOTIDE SEQUENCE [LARGE SCALE GENOMIC DNA]</scope>
</reference>